<dbReference type="InterPro" id="IPR008581">
    <property type="entry name" value="DUF863_pln"/>
</dbReference>
<evidence type="ECO:0000256" key="1">
    <source>
        <dbReference type="SAM" id="MobiDB-lite"/>
    </source>
</evidence>
<feature type="compositionally biased region" description="Low complexity" evidence="1">
    <location>
        <begin position="344"/>
        <end position="357"/>
    </location>
</feature>
<feature type="compositionally biased region" description="Polar residues" evidence="1">
    <location>
        <begin position="994"/>
        <end position="1003"/>
    </location>
</feature>
<dbReference type="Proteomes" id="UP001161247">
    <property type="component" value="Chromosome 6"/>
</dbReference>
<proteinExistence type="predicted"/>
<dbReference type="EMBL" id="OX459123">
    <property type="protein sequence ID" value="CAI9109770.1"/>
    <property type="molecule type" value="Genomic_DNA"/>
</dbReference>
<feature type="compositionally biased region" description="Basic and acidic residues" evidence="1">
    <location>
        <begin position="964"/>
        <end position="973"/>
    </location>
</feature>
<feature type="region of interest" description="Disordered" evidence="1">
    <location>
        <begin position="870"/>
        <end position="894"/>
    </location>
</feature>
<feature type="region of interest" description="Disordered" evidence="1">
    <location>
        <begin position="301"/>
        <end position="357"/>
    </location>
</feature>
<evidence type="ECO:0000313" key="2">
    <source>
        <dbReference type="EMBL" id="CAI9109770.1"/>
    </source>
</evidence>
<dbReference type="PANTHER" id="PTHR33167:SF63">
    <property type="entry name" value="MYB-CC TYPE TRANSCRIPTION FACTOR LHEQLE-CONTAINING DOMAIN-CONTAINING PROTEIN"/>
    <property type="match status" value="1"/>
</dbReference>
<feature type="compositionally biased region" description="Basic residues" evidence="1">
    <location>
        <begin position="881"/>
        <end position="891"/>
    </location>
</feature>
<evidence type="ECO:0000313" key="3">
    <source>
        <dbReference type="Proteomes" id="UP001161247"/>
    </source>
</evidence>
<dbReference type="AlphaFoldDB" id="A0AAV1DPG9"/>
<feature type="region of interest" description="Disordered" evidence="1">
    <location>
        <begin position="984"/>
        <end position="1003"/>
    </location>
</feature>
<gene>
    <name evidence="2" type="ORF">OLC1_LOCUS17584</name>
</gene>
<keyword evidence="3" id="KW-1185">Reference proteome</keyword>
<protein>
    <submittedName>
        <fullName evidence="2">OLC1v1009669C1</fullName>
    </submittedName>
</protein>
<dbReference type="Pfam" id="PF05904">
    <property type="entry name" value="DUF863"/>
    <property type="match status" value="1"/>
</dbReference>
<reference evidence="2" key="1">
    <citation type="submission" date="2023-03" db="EMBL/GenBank/DDBJ databases">
        <authorList>
            <person name="Julca I."/>
        </authorList>
    </citation>
    <scope>NUCLEOTIDE SEQUENCE</scope>
</reference>
<organism evidence="2 3">
    <name type="scientific">Oldenlandia corymbosa var. corymbosa</name>
    <dbReference type="NCBI Taxonomy" id="529605"/>
    <lineage>
        <taxon>Eukaryota</taxon>
        <taxon>Viridiplantae</taxon>
        <taxon>Streptophyta</taxon>
        <taxon>Embryophyta</taxon>
        <taxon>Tracheophyta</taxon>
        <taxon>Spermatophyta</taxon>
        <taxon>Magnoliopsida</taxon>
        <taxon>eudicotyledons</taxon>
        <taxon>Gunneridae</taxon>
        <taxon>Pentapetalae</taxon>
        <taxon>asterids</taxon>
        <taxon>lamiids</taxon>
        <taxon>Gentianales</taxon>
        <taxon>Rubiaceae</taxon>
        <taxon>Rubioideae</taxon>
        <taxon>Spermacoceae</taxon>
        <taxon>Hedyotis-Oldenlandia complex</taxon>
        <taxon>Oldenlandia</taxon>
    </lineage>
</organism>
<dbReference type="PANTHER" id="PTHR33167">
    <property type="entry name" value="TRANSCRIPTION FACTOR, PUTATIVE (DUF863)-RELATED"/>
    <property type="match status" value="1"/>
</dbReference>
<sequence length="1003" mass="112733">MDYVGDFYSSSGLVPEVYMVFMLIITGMGAEIHPKRDSNGYYSIWGLHQDAKNDIWSVYQENRPQKNGQCLETTLPWNLKLDGSLEYDKEKMKQTILRHESTFRHQLQELHRLYGKQMELMNVFRRSNVQHLRLQEEASSLSHFPSQISFENPKRGWHDSDVPSMKLVFGQSSQSESSCKQSFPGVSNGKNMMPFAARDYGSSKVMEPPSSNGTLTRREVIDLEIPADACMHNEATYSREVLREVPGSESNLTTFTKDNLLSKGVKTSFFNALTDHHNSDVSRSSSLSLRKKDELADLNDPILVNDSSDSDSADNPIGLSSSWGNKKSEDKSATPDSVLNPMWKNKSLSSKGNNNSGTFVMSVESMNEMDRKERWTCDFSSKILKPESFSMNRDVYSRHSSVAFQSYKHEPEKRNQMTSSEQVWTGQRTKRKLFGVDIFEVNDESLVMGMTMRHNADKINELGSKRPVNDVKSGFDSSTGSFHSSIREVPYQNGLSLGSQLNSKHAQGNPLANCQLINNTTISDFVVKKSASVDLVKSVDSGEHLELKLAKVPRIATDRSNIFQDAFAAEYNILPADCQRKQNVLDDLSLRPRETRTCAGQSRADKNYYHLNLDSLQNCSQQFFKNSTSVSSEKLIQKPEKVSPVLGHDINDTEGNLHCSTLMLKDSSNSLEERVSEDSQLINNAADASLENFVPRHDSAGKCLRLAESLSNIDLNVTLTEEESPSSPSPPTVKLTVTKVDLEVPIVPDKQIDLSDGSKEHCEEIMKFAAEAIVAISMSVGEVTVDEATSESMQEKPDGCLQWFVDVVSTYEGQDQNNMNEVNLNVNDDFIVELIPDGMDEFEYMTLKLEDVKVDDCFPKYSVPLLENQEDEETKVTTLSRRPRRGQRGRQRKDFQRDVLPSLISLSKLEVTEDIQTFEELLKSSGLTWQSSLSRRGNAKTSRGRRRSGATSSTQVKETVCSPLEDKPVSREVQAEDKTLVGWGKRTRRLPRQRSVNGPTAIL</sequence>
<accession>A0AAV1DPG9</accession>
<feature type="region of interest" description="Disordered" evidence="1">
    <location>
        <begin position="932"/>
        <end position="973"/>
    </location>
</feature>
<name>A0AAV1DPG9_OLDCO</name>